<evidence type="ECO:0000313" key="7">
    <source>
        <dbReference type="Proteomes" id="UP000676336"/>
    </source>
</evidence>
<evidence type="ECO:0000256" key="2">
    <source>
        <dbReference type="ARBA" id="ARBA00023242"/>
    </source>
</evidence>
<dbReference type="Proteomes" id="UP000676336">
    <property type="component" value="Unassembled WGS sequence"/>
</dbReference>
<dbReference type="CDD" id="cd22928">
    <property type="entry name" value="HFD_POLE3_DPB4"/>
    <property type="match status" value="1"/>
</dbReference>
<dbReference type="GO" id="GO:0008623">
    <property type="term" value="C:CHRAC"/>
    <property type="evidence" value="ECO:0007669"/>
    <property type="project" value="TreeGrafter"/>
</dbReference>
<accession>A0A8S3JGA8</accession>
<dbReference type="SUPFAM" id="SSF47113">
    <property type="entry name" value="Histone-fold"/>
    <property type="match status" value="1"/>
</dbReference>
<dbReference type="PANTHER" id="PTHR46172:SF1">
    <property type="entry name" value="DNA POLYMERASE EPSILON SUBUNIT 3"/>
    <property type="match status" value="1"/>
</dbReference>
<evidence type="ECO:0000259" key="5">
    <source>
        <dbReference type="Pfam" id="PF00808"/>
    </source>
</evidence>
<dbReference type="InterPro" id="IPR003958">
    <property type="entry name" value="CBFA_NFYB_domain"/>
</dbReference>
<dbReference type="GO" id="GO:0008622">
    <property type="term" value="C:epsilon DNA polymerase complex"/>
    <property type="evidence" value="ECO:0007669"/>
    <property type="project" value="TreeGrafter"/>
</dbReference>
<feature type="compositionally biased region" description="Basic and acidic residues" evidence="4">
    <location>
        <begin position="94"/>
        <end position="107"/>
    </location>
</feature>
<dbReference type="InterPro" id="IPR009072">
    <property type="entry name" value="Histone-fold"/>
</dbReference>
<dbReference type="GO" id="GO:0006974">
    <property type="term" value="P:DNA damage response"/>
    <property type="evidence" value="ECO:0007669"/>
    <property type="project" value="TreeGrafter"/>
</dbReference>
<dbReference type="GO" id="GO:0046982">
    <property type="term" value="F:protein heterodimerization activity"/>
    <property type="evidence" value="ECO:0007669"/>
    <property type="project" value="InterPro"/>
</dbReference>
<evidence type="ECO:0000256" key="4">
    <source>
        <dbReference type="SAM" id="MobiDB-lite"/>
    </source>
</evidence>
<dbReference type="GO" id="GO:0031507">
    <property type="term" value="P:heterochromatin formation"/>
    <property type="evidence" value="ECO:0007669"/>
    <property type="project" value="TreeGrafter"/>
</dbReference>
<name>A0A8S3JGA8_9BILA</name>
<dbReference type="GO" id="GO:0006272">
    <property type="term" value="P:leading strand elongation"/>
    <property type="evidence" value="ECO:0007669"/>
    <property type="project" value="TreeGrafter"/>
</dbReference>
<keyword evidence="2" id="KW-0539">Nucleus</keyword>
<dbReference type="AlphaFoldDB" id="A0A8S3JGA8"/>
<dbReference type="GO" id="GO:0031490">
    <property type="term" value="F:chromatin DNA binding"/>
    <property type="evidence" value="ECO:0007669"/>
    <property type="project" value="TreeGrafter"/>
</dbReference>
<evidence type="ECO:0000256" key="1">
    <source>
        <dbReference type="ARBA" id="ARBA00004123"/>
    </source>
</evidence>
<dbReference type="EMBL" id="CAJOBI010345320">
    <property type="protein sequence ID" value="CAF5217338.1"/>
    <property type="molecule type" value="Genomic_DNA"/>
</dbReference>
<reference evidence="6" key="1">
    <citation type="submission" date="2021-02" db="EMBL/GenBank/DDBJ databases">
        <authorList>
            <person name="Nowell W R."/>
        </authorList>
    </citation>
    <scope>NUCLEOTIDE SEQUENCE</scope>
</reference>
<comment type="subcellular location">
    <subcellularLocation>
        <location evidence="1">Nucleus</location>
    </subcellularLocation>
</comment>
<dbReference type="InterPro" id="IPR051377">
    <property type="entry name" value="DNA_Pol-Epsilon_Subunit"/>
</dbReference>
<dbReference type="Pfam" id="PF00808">
    <property type="entry name" value="CBFD_NFYB_HMF"/>
    <property type="match status" value="1"/>
</dbReference>
<gene>
    <name evidence="6" type="ORF">SMN809_LOCUS80432</name>
</gene>
<organism evidence="6 7">
    <name type="scientific">Rotaria magnacalcarata</name>
    <dbReference type="NCBI Taxonomy" id="392030"/>
    <lineage>
        <taxon>Eukaryota</taxon>
        <taxon>Metazoa</taxon>
        <taxon>Spiralia</taxon>
        <taxon>Gnathifera</taxon>
        <taxon>Rotifera</taxon>
        <taxon>Eurotatoria</taxon>
        <taxon>Bdelloidea</taxon>
        <taxon>Philodinida</taxon>
        <taxon>Philodinidae</taxon>
        <taxon>Rotaria</taxon>
    </lineage>
</organism>
<protein>
    <recommendedName>
        <fullName evidence="3">DNA polymerase epsilon subunit 3</fullName>
    </recommendedName>
</protein>
<feature type="non-terminal residue" evidence="6">
    <location>
        <position position="1"/>
    </location>
</feature>
<evidence type="ECO:0000256" key="3">
    <source>
        <dbReference type="ARBA" id="ARBA00039793"/>
    </source>
</evidence>
<feature type="region of interest" description="Disordered" evidence="4">
    <location>
        <begin position="94"/>
        <end position="137"/>
    </location>
</feature>
<dbReference type="PANTHER" id="PTHR46172">
    <property type="entry name" value="DNA POLYMERASE EPSILON SUBUNIT 3"/>
    <property type="match status" value="1"/>
</dbReference>
<feature type="domain" description="Transcription factor CBF/NF-Y/archaeal histone" evidence="5">
    <location>
        <begin position="11"/>
        <end position="75"/>
    </location>
</feature>
<comment type="caution">
    <text evidence="6">The sequence shown here is derived from an EMBL/GenBank/DDBJ whole genome shotgun (WGS) entry which is preliminary data.</text>
</comment>
<sequence>IIMSDEVEDLSFPNAVITRLMNEALEGSPAISKEARAAMSRAALTFILYMSTTANQYASNAKRKTVAVQDIFKALQTNQFEMLVEPLQEALKDYQEQTRKKKEEASKKQQNKSETINENDEDSNHEPEDDSNEAEVE</sequence>
<evidence type="ECO:0000313" key="6">
    <source>
        <dbReference type="EMBL" id="CAF5217338.1"/>
    </source>
</evidence>
<dbReference type="Gene3D" id="1.10.20.10">
    <property type="entry name" value="Histone, subunit A"/>
    <property type="match status" value="1"/>
</dbReference>
<feature type="compositionally biased region" description="Acidic residues" evidence="4">
    <location>
        <begin position="117"/>
        <end position="137"/>
    </location>
</feature>
<proteinExistence type="predicted"/>